<evidence type="ECO:0000256" key="1">
    <source>
        <dbReference type="SAM" id="Phobius"/>
    </source>
</evidence>
<proteinExistence type="predicted"/>
<keyword evidence="1" id="KW-0472">Membrane</keyword>
<dbReference type="EMBL" id="JAODUP010000007">
    <property type="protein sequence ID" value="KAK2169743.1"/>
    <property type="molecule type" value="Genomic_DNA"/>
</dbReference>
<accession>A0AAD9KDN7</accession>
<feature type="transmembrane region" description="Helical" evidence="1">
    <location>
        <begin position="27"/>
        <end position="46"/>
    </location>
</feature>
<protein>
    <recommendedName>
        <fullName evidence="2">CWH43-like N-terminal domain-containing protein</fullName>
    </recommendedName>
</protein>
<keyword evidence="1" id="KW-0812">Transmembrane</keyword>
<dbReference type="AlphaFoldDB" id="A0AAD9KDN7"/>
<comment type="caution">
    <text evidence="3">The sequence shown here is derived from an EMBL/GenBank/DDBJ whole genome shotgun (WGS) entry which is preliminary data.</text>
</comment>
<dbReference type="GO" id="GO:0000139">
    <property type="term" value="C:Golgi membrane"/>
    <property type="evidence" value="ECO:0007669"/>
    <property type="project" value="InterPro"/>
</dbReference>
<dbReference type="GO" id="GO:0006506">
    <property type="term" value="P:GPI anchor biosynthetic process"/>
    <property type="evidence" value="ECO:0007669"/>
    <property type="project" value="TreeGrafter"/>
</dbReference>
<keyword evidence="1" id="KW-1133">Transmembrane helix</keyword>
<feature type="transmembrane region" description="Helical" evidence="1">
    <location>
        <begin position="118"/>
        <end position="139"/>
    </location>
</feature>
<dbReference type="Proteomes" id="UP001208570">
    <property type="component" value="Unassembled WGS sequence"/>
</dbReference>
<dbReference type="PANTHER" id="PTHR12892">
    <property type="entry name" value="FGF RECEPTOR ACTIVATING PROTEIN 1"/>
    <property type="match status" value="1"/>
</dbReference>
<gene>
    <name evidence="3" type="ORF">LSH36_7g07052</name>
</gene>
<name>A0AAD9KDN7_9ANNE</name>
<organism evidence="3 4">
    <name type="scientific">Paralvinella palmiformis</name>
    <dbReference type="NCBI Taxonomy" id="53620"/>
    <lineage>
        <taxon>Eukaryota</taxon>
        <taxon>Metazoa</taxon>
        <taxon>Spiralia</taxon>
        <taxon>Lophotrochozoa</taxon>
        <taxon>Annelida</taxon>
        <taxon>Polychaeta</taxon>
        <taxon>Sedentaria</taxon>
        <taxon>Canalipalpata</taxon>
        <taxon>Terebellida</taxon>
        <taxon>Terebelliformia</taxon>
        <taxon>Alvinellidae</taxon>
        <taxon>Paralvinella</taxon>
    </lineage>
</organism>
<feature type="transmembrane region" description="Helical" evidence="1">
    <location>
        <begin position="151"/>
        <end position="172"/>
    </location>
</feature>
<reference evidence="3" key="1">
    <citation type="journal article" date="2023" name="Mol. Biol. Evol.">
        <title>Third-Generation Sequencing Reveals the Adaptive Role of the Epigenome in Three Deep-Sea Polychaetes.</title>
        <authorList>
            <person name="Perez M."/>
            <person name="Aroh O."/>
            <person name="Sun Y."/>
            <person name="Lan Y."/>
            <person name="Juniper S.K."/>
            <person name="Young C.R."/>
            <person name="Angers B."/>
            <person name="Qian P.Y."/>
        </authorList>
    </citation>
    <scope>NUCLEOTIDE SEQUENCE</scope>
    <source>
        <strain evidence="3">P08H-3</strain>
    </source>
</reference>
<feature type="transmembrane region" description="Helical" evidence="1">
    <location>
        <begin position="76"/>
        <end position="97"/>
    </location>
</feature>
<dbReference type="GO" id="GO:0005789">
    <property type="term" value="C:endoplasmic reticulum membrane"/>
    <property type="evidence" value="ECO:0007669"/>
    <property type="project" value="TreeGrafter"/>
</dbReference>
<sequence>MGIEEEHNVEAVHGQLLKVPFKTFGRITVSLPLGSLLFCFTTAMIFKFDEVNTTECNVRNLVPSISAITGVTPQRYVWRICIALHSTPRFAVGLMYYNYYMSRVKYIVESQHSWYKKLVSFNFWCYTIENSCLVGVTYIANVENYPLHEKIFVMFMTTSIVYELMTLVLFRWAHPEMESNPRVLKSYRLKKGFFVSILAFTSGLLYFFLRHRLYCEPNAFTFFSTMEYAIAITNICFHFTASMEFDDLYWLVGCNGGVVQHDCISNNSATSSVDKKQN</sequence>
<dbReference type="InterPro" id="IPR039545">
    <property type="entry name" value="PGAP2"/>
</dbReference>
<feature type="transmembrane region" description="Helical" evidence="1">
    <location>
        <begin position="192"/>
        <end position="209"/>
    </location>
</feature>
<dbReference type="InterPro" id="IPR019402">
    <property type="entry name" value="CWH43_N"/>
</dbReference>
<dbReference type="PANTHER" id="PTHR12892:SF17">
    <property type="entry name" value="POST-GPI ATTACHMENT TO PROTEINS FACTOR 2-LIKE"/>
    <property type="match status" value="1"/>
</dbReference>
<keyword evidence="4" id="KW-1185">Reference proteome</keyword>
<evidence type="ECO:0000313" key="3">
    <source>
        <dbReference type="EMBL" id="KAK2169743.1"/>
    </source>
</evidence>
<evidence type="ECO:0000259" key="2">
    <source>
        <dbReference type="Pfam" id="PF10277"/>
    </source>
</evidence>
<dbReference type="Pfam" id="PF10277">
    <property type="entry name" value="Frag1"/>
    <property type="match status" value="1"/>
</dbReference>
<feature type="domain" description="CWH43-like N-terminal" evidence="2">
    <location>
        <begin position="22"/>
        <end position="247"/>
    </location>
</feature>
<evidence type="ECO:0000313" key="4">
    <source>
        <dbReference type="Proteomes" id="UP001208570"/>
    </source>
</evidence>